<evidence type="ECO:0000313" key="1">
    <source>
        <dbReference type="EMBL" id="MDF3833624.1"/>
    </source>
</evidence>
<keyword evidence="2" id="KW-1185">Reference proteome</keyword>
<sequence length="68" mass="6858">MASPAWLAEGPAEAGLDPDAVALADLAVSALIDEATLSPKPGLVDGRGNGAHADLTLDLMRISARALH</sequence>
<dbReference type="GO" id="GO:0016757">
    <property type="term" value="F:glycosyltransferase activity"/>
    <property type="evidence" value="ECO:0007669"/>
    <property type="project" value="UniProtKB-KW"/>
</dbReference>
<feature type="non-terminal residue" evidence="1">
    <location>
        <position position="68"/>
    </location>
</feature>
<accession>A0ABT6ALX6</accession>
<organism evidence="1 2">
    <name type="scientific">Cupriavidus basilensis</name>
    <dbReference type="NCBI Taxonomy" id="68895"/>
    <lineage>
        <taxon>Bacteria</taxon>
        <taxon>Pseudomonadati</taxon>
        <taxon>Pseudomonadota</taxon>
        <taxon>Betaproteobacteria</taxon>
        <taxon>Burkholderiales</taxon>
        <taxon>Burkholderiaceae</taxon>
        <taxon>Cupriavidus</taxon>
    </lineage>
</organism>
<comment type="caution">
    <text evidence="1">The sequence shown here is derived from an EMBL/GenBank/DDBJ whole genome shotgun (WGS) entry which is preliminary data.</text>
</comment>
<evidence type="ECO:0000313" key="2">
    <source>
        <dbReference type="Proteomes" id="UP001216674"/>
    </source>
</evidence>
<dbReference type="RefSeq" id="WP_276264925.1">
    <property type="nucleotide sequence ID" value="NZ_JARJLM010000200.1"/>
</dbReference>
<dbReference type="GO" id="GO:0046917">
    <property type="term" value="F:triphosphoribosyl-dephospho-CoA synthase activity"/>
    <property type="evidence" value="ECO:0007669"/>
    <property type="project" value="UniProtKB-EC"/>
</dbReference>
<proteinExistence type="predicted"/>
<protein>
    <submittedName>
        <fullName evidence="1">Triphosphoribosyl-dephospho-CoA synthase</fullName>
        <ecNumber evidence="1">2.4.2.52</ecNumber>
    </submittedName>
</protein>
<dbReference type="Pfam" id="PF01874">
    <property type="entry name" value="CitG"/>
    <property type="match status" value="1"/>
</dbReference>
<keyword evidence="1" id="KW-0808">Transferase</keyword>
<gene>
    <name evidence="1" type="ORF">P3W85_11785</name>
</gene>
<dbReference type="EMBL" id="JARJLM010000200">
    <property type="protein sequence ID" value="MDF3833624.1"/>
    <property type="molecule type" value="Genomic_DNA"/>
</dbReference>
<dbReference type="Proteomes" id="UP001216674">
    <property type="component" value="Unassembled WGS sequence"/>
</dbReference>
<dbReference type="InterPro" id="IPR002736">
    <property type="entry name" value="CitG"/>
</dbReference>
<reference evidence="1 2" key="1">
    <citation type="submission" date="2023-03" db="EMBL/GenBank/DDBJ databases">
        <title>Draft assemblies of triclosan tolerant bacteria isolated from returned activated sludge.</title>
        <authorList>
            <person name="Van Hamelsveld S."/>
        </authorList>
    </citation>
    <scope>NUCLEOTIDE SEQUENCE [LARGE SCALE GENOMIC DNA]</scope>
    <source>
        <strain evidence="1 2">GW210010_S58</strain>
    </source>
</reference>
<name>A0ABT6ALX6_9BURK</name>
<dbReference type="EC" id="2.4.2.52" evidence="1"/>
<keyword evidence="1" id="KW-0328">Glycosyltransferase</keyword>